<dbReference type="EC" id="2.7.7.3" evidence="9"/>
<comment type="subunit">
    <text evidence="9">Homohexamer.</text>
</comment>
<dbReference type="InterPro" id="IPR014729">
    <property type="entry name" value="Rossmann-like_a/b/a_fold"/>
</dbReference>
<comment type="cofactor">
    <cofactor evidence="9">
        <name>Mg(2+)</name>
        <dbReference type="ChEBI" id="CHEBI:18420"/>
    </cofactor>
</comment>
<comment type="subcellular location">
    <subcellularLocation>
        <location evidence="9">Cytoplasm</location>
    </subcellularLocation>
</comment>
<evidence type="ECO:0000256" key="9">
    <source>
        <dbReference type="HAMAP-Rule" id="MF_00151"/>
    </source>
</evidence>
<gene>
    <name evidence="9 11" type="primary">coaD</name>
    <name evidence="11" type="ORF">KGQ91_06165</name>
</gene>
<evidence type="ECO:0000256" key="7">
    <source>
        <dbReference type="ARBA" id="ARBA00022993"/>
    </source>
</evidence>
<proteinExistence type="inferred from homology"/>
<dbReference type="CDD" id="cd02163">
    <property type="entry name" value="PPAT"/>
    <property type="match status" value="1"/>
</dbReference>
<dbReference type="Pfam" id="PF01467">
    <property type="entry name" value="CTP_transf_like"/>
    <property type="match status" value="1"/>
</dbReference>
<feature type="binding site" evidence="9">
    <location>
        <position position="98"/>
    </location>
    <ligand>
        <name>ATP</name>
        <dbReference type="ChEBI" id="CHEBI:30616"/>
    </ligand>
</feature>
<reference evidence="11 12" key="1">
    <citation type="submission" date="2021-05" db="EMBL/GenBank/DDBJ databases">
        <title>Petroleum and Energy Research Collection (APPE): ex situ preservation of microbial diversity associated with the oil industry and exploitation of its biotechnological potential.</title>
        <authorList>
            <person name="Paixao C.T.M."/>
            <person name="Gomes M.B."/>
            <person name="Oliveira V.M."/>
        </authorList>
    </citation>
    <scope>NUCLEOTIDE SEQUENCE [LARGE SCALE GENOMIC DNA]</scope>
    <source>
        <strain evidence="11 12">LIT2</strain>
    </source>
</reference>
<feature type="binding site" evidence="9">
    <location>
        <begin position="9"/>
        <end position="10"/>
    </location>
    <ligand>
        <name>ATP</name>
        <dbReference type="ChEBI" id="CHEBI:30616"/>
    </ligand>
</feature>
<dbReference type="HAMAP" id="MF_00151">
    <property type="entry name" value="PPAT_bact"/>
    <property type="match status" value="1"/>
</dbReference>
<keyword evidence="1 9" id="KW-0963">Cytoplasm</keyword>
<keyword evidence="12" id="KW-1185">Reference proteome</keyword>
<dbReference type="GO" id="GO:0004595">
    <property type="term" value="F:pantetheine-phosphate adenylyltransferase activity"/>
    <property type="evidence" value="ECO:0007669"/>
    <property type="project" value="UniProtKB-EC"/>
</dbReference>
<feature type="binding site" evidence="9">
    <location>
        <position position="73"/>
    </location>
    <ligand>
        <name>substrate</name>
    </ligand>
</feature>
<keyword evidence="6 9" id="KW-0460">Magnesium</keyword>
<evidence type="ECO:0000313" key="11">
    <source>
        <dbReference type="EMBL" id="MBZ9567267.1"/>
    </source>
</evidence>
<dbReference type="EMBL" id="JAGXFD010000001">
    <property type="protein sequence ID" value="MBZ9567267.1"/>
    <property type="molecule type" value="Genomic_DNA"/>
</dbReference>
<evidence type="ECO:0000256" key="6">
    <source>
        <dbReference type="ARBA" id="ARBA00022842"/>
    </source>
</evidence>
<feature type="binding site" evidence="9">
    <location>
        <position position="17"/>
    </location>
    <ligand>
        <name>ATP</name>
        <dbReference type="ChEBI" id="CHEBI:30616"/>
    </ligand>
</feature>
<sequence>MNIVVYPGTFDPITNGHFDLIERAARIFDRVVVAVAASPGKRPTLDIDARVNLAEDVVAELDNVSVVGFHGLLTELLDQQGARIILRGLRAVSDFEYELQLANMNRAQAPHVESLFLTPAVENSYISATIVREIARLGGDVSRLVHPRVAAALREHFDTETTRDA</sequence>
<accession>A0ABS7WXC6</accession>
<feature type="binding site" evidence="9">
    <location>
        <position position="87"/>
    </location>
    <ligand>
        <name>substrate</name>
    </ligand>
</feature>
<evidence type="ECO:0000259" key="10">
    <source>
        <dbReference type="Pfam" id="PF01467"/>
    </source>
</evidence>
<feature type="binding site" evidence="9">
    <location>
        <begin position="88"/>
        <end position="90"/>
    </location>
    <ligand>
        <name>ATP</name>
        <dbReference type="ChEBI" id="CHEBI:30616"/>
    </ligand>
</feature>
<dbReference type="PANTHER" id="PTHR21342:SF1">
    <property type="entry name" value="PHOSPHOPANTETHEINE ADENYLYLTRANSFERASE"/>
    <property type="match status" value="1"/>
</dbReference>
<evidence type="ECO:0000256" key="2">
    <source>
        <dbReference type="ARBA" id="ARBA00022679"/>
    </source>
</evidence>
<dbReference type="PANTHER" id="PTHR21342">
    <property type="entry name" value="PHOSPHOPANTETHEINE ADENYLYLTRANSFERASE"/>
    <property type="match status" value="1"/>
</dbReference>
<feature type="binding site" evidence="9">
    <location>
        <position position="41"/>
    </location>
    <ligand>
        <name>substrate</name>
    </ligand>
</feature>
<feature type="binding site" evidence="9">
    <location>
        <begin position="123"/>
        <end position="129"/>
    </location>
    <ligand>
        <name>ATP</name>
        <dbReference type="ChEBI" id="CHEBI:30616"/>
    </ligand>
</feature>
<evidence type="ECO:0000256" key="8">
    <source>
        <dbReference type="ARBA" id="ARBA00029346"/>
    </source>
</evidence>
<dbReference type="InterPro" id="IPR004821">
    <property type="entry name" value="Cyt_trans-like"/>
</dbReference>
<comment type="catalytic activity">
    <reaction evidence="8 9">
        <text>(R)-4'-phosphopantetheine + ATP + H(+) = 3'-dephospho-CoA + diphosphate</text>
        <dbReference type="Rhea" id="RHEA:19801"/>
        <dbReference type="ChEBI" id="CHEBI:15378"/>
        <dbReference type="ChEBI" id="CHEBI:30616"/>
        <dbReference type="ChEBI" id="CHEBI:33019"/>
        <dbReference type="ChEBI" id="CHEBI:57328"/>
        <dbReference type="ChEBI" id="CHEBI:61723"/>
        <dbReference type="EC" id="2.7.7.3"/>
    </reaction>
</comment>
<dbReference type="PRINTS" id="PR01020">
    <property type="entry name" value="LPSBIOSNTHSS"/>
</dbReference>
<evidence type="ECO:0000256" key="1">
    <source>
        <dbReference type="ARBA" id="ARBA00022490"/>
    </source>
</evidence>
<keyword evidence="3 9" id="KW-0548">Nucleotidyltransferase</keyword>
<organism evidence="11 12">
    <name type="scientific">Modicisalibacter tunisiensis</name>
    <dbReference type="NCBI Taxonomy" id="390637"/>
    <lineage>
        <taxon>Bacteria</taxon>
        <taxon>Pseudomonadati</taxon>
        <taxon>Pseudomonadota</taxon>
        <taxon>Gammaproteobacteria</taxon>
        <taxon>Oceanospirillales</taxon>
        <taxon>Halomonadaceae</taxon>
        <taxon>Modicisalibacter</taxon>
    </lineage>
</organism>
<comment type="pathway">
    <text evidence="9">Cofactor biosynthesis; coenzyme A biosynthesis; CoA from (R)-pantothenate: step 4/5.</text>
</comment>
<dbReference type="RefSeq" id="WP_224420552.1">
    <property type="nucleotide sequence ID" value="NZ_JAGXFD010000001.1"/>
</dbReference>
<dbReference type="Proteomes" id="UP001319883">
    <property type="component" value="Unassembled WGS sequence"/>
</dbReference>
<comment type="similarity">
    <text evidence="9">Belongs to the bacterial CoaD family.</text>
</comment>
<protein>
    <recommendedName>
        <fullName evidence="9">Phosphopantetheine adenylyltransferase</fullName>
        <ecNumber evidence="9">2.7.7.3</ecNumber>
    </recommendedName>
    <alternativeName>
        <fullName evidence="9">Dephospho-CoA pyrophosphorylase</fullName>
    </alternativeName>
    <alternativeName>
        <fullName evidence="9">Pantetheine-phosphate adenylyltransferase</fullName>
        <shortName evidence="9">PPAT</shortName>
    </alternativeName>
</protein>
<keyword evidence="5 9" id="KW-0067">ATP-binding</keyword>
<dbReference type="InterPro" id="IPR001980">
    <property type="entry name" value="PPAT"/>
</dbReference>
<dbReference type="SUPFAM" id="SSF52374">
    <property type="entry name" value="Nucleotidylyl transferase"/>
    <property type="match status" value="1"/>
</dbReference>
<comment type="function">
    <text evidence="9">Reversibly transfers an adenylyl group from ATP to 4'-phosphopantetheine, yielding dephospho-CoA (dPCoA) and pyrophosphate.</text>
</comment>
<evidence type="ECO:0000313" key="12">
    <source>
        <dbReference type="Proteomes" id="UP001319883"/>
    </source>
</evidence>
<comment type="caution">
    <text evidence="11">The sequence shown here is derived from an EMBL/GenBank/DDBJ whole genome shotgun (WGS) entry which is preliminary data.</text>
</comment>
<feature type="binding site" evidence="9">
    <location>
        <position position="9"/>
    </location>
    <ligand>
        <name>substrate</name>
    </ligand>
</feature>
<keyword evidence="2 9" id="KW-0808">Transferase</keyword>
<dbReference type="Gene3D" id="3.40.50.620">
    <property type="entry name" value="HUPs"/>
    <property type="match status" value="1"/>
</dbReference>
<feature type="domain" description="Cytidyltransferase-like" evidence="10">
    <location>
        <begin position="5"/>
        <end position="133"/>
    </location>
</feature>
<feature type="site" description="Transition state stabilizer" evidence="9">
    <location>
        <position position="17"/>
    </location>
</feature>
<evidence type="ECO:0000256" key="3">
    <source>
        <dbReference type="ARBA" id="ARBA00022695"/>
    </source>
</evidence>
<dbReference type="NCBIfam" id="TIGR00125">
    <property type="entry name" value="cyt_tran_rel"/>
    <property type="match status" value="1"/>
</dbReference>
<name>A0ABS7WXC6_9GAMM</name>
<evidence type="ECO:0000256" key="5">
    <source>
        <dbReference type="ARBA" id="ARBA00022840"/>
    </source>
</evidence>
<keyword evidence="7 9" id="KW-0173">Coenzyme A biosynthesis</keyword>
<dbReference type="NCBIfam" id="TIGR01510">
    <property type="entry name" value="coaD_prev_kdtB"/>
    <property type="match status" value="1"/>
</dbReference>
<evidence type="ECO:0000256" key="4">
    <source>
        <dbReference type="ARBA" id="ARBA00022741"/>
    </source>
</evidence>
<keyword evidence="4 9" id="KW-0547">Nucleotide-binding</keyword>